<dbReference type="AlphaFoldDB" id="A0ABD0M5W8"/>
<evidence type="ECO:0000256" key="1">
    <source>
        <dbReference type="SAM" id="SignalP"/>
    </source>
</evidence>
<organism evidence="2 3">
    <name type="scientific">Batillaria attramentaria</name>
    <dbReference type="NCBI Taxonomy" id="370345"/>
    <lineage>
        <taxon>Eukaryota</taxon>
        <taxon>Metazoa</taxon>
        <taxon>Spiralia</taxon>
        <taxon>Lophotrochozoa</taxon>
        <taxon>Mollusca</taxon>
        <taxon>Gastropoda</taxon>
        <taxon>Caenogastropoda</taxon>
        <taxon>Sorbeoconcha</taxon>
        <taxon>Cerithioidea</taxon>
        <taxon>Batillariidae</taxon>
        <taxon>Batillaria</taxon>
    </lineage>
</organism>
<dbReference type="EMBL" id="JACVVK020000006">
    <property type="protein sequence ID" value="KAK7506746.1"/>
    <property type="molecule type" value="Genomic_DNA"/>
</dbReference>
<keyword evidence="3" id="KW-1185">Reference proteome</keyword>
<evidence type="ECO:0000313" key="2">
    <source>
        <dbReference type="EMBL" id="KAK7506746.1"/>
    </source>
</evidence>
<keyword evidence="1" id="KW-0732">Signal</keyword>
<feature type="non-terminal residue" evidence="2">
    <location>
        <position position="79"/>
    </location>
</feature>
<name>A0ABD0M5W8_9CAEN</name>
<dbReference type="Proteomes" id="UP001519460">
    <property type="component" value="Unassembled WGS sequence"/>
</dbReference>
<accession>A0ABD0M5W8</accession>
<comment type="caution">
    <text evidence="2">The sequence shown here is derived from an EMBL/GenBank/DDBJ whole genome shotgun (WGS) entry which is preliminary data.</text>
</comment>
<protein>
    <submittedName>
        <fullName evidence="2">Uncharacterized protein</fullName>
    </submittedName>
</protein>
<gene>
    <name evidence="2" type="ORF">BaRGS_00002221</name>
</gene>
<feature type="signal peptide" evidence="1">
    <location>
        <begin position="1"/>
        <end position="19"/>
    </location>
</feature>
<sequence length="79" mass="8665">MAGETASCVLHCFIVFTFCVPQTIRPHHGYKLGTNSSVSPYQEDGLVTTRPKSATHLHSRFNLTLDELSVVFKTLSGAL</sequence>
<evidence type="ECO:0000313" key="3">
    <source>
        <dbReference type="Proteomes" id="UP001519460"/>
    </source>
</evidence>
<feature type="chain" id="PRO_5044777543" evidence="1">
    <location>
        <begin position="20"/>
        <end position="79"/>
    </location>
</feature>
<reference evidence="2 3" key="1">
    <citation type="journal article" date="2023" name="Sci. Data">
        <title>Genome assembly of the Korean intertidal mud-creeper Batillaria attramentaria.</title>
        <authorList>
            <person name="Patra A.K."/>
            <person name="Ho P.T."/>
            <person name="Jun S."/>
            <person name="Lee S.J."/>
            <person name="Kim Y."/>
            <person name="Won Y.J."/>
        </authorList>
    </citation>
    <scope>NUCLEOTIDE SEQUENCE [LARGE SCALE GENOMIC DNA]</scope>
    <source>
        <strain evidence="2">Wonlab-2016</strain>
    </source>
</reference>
<proteinExistence type="predicted"/>